<keyword evidence="3" id="KW-0540">Nuclease</keyword>
<dbReference type="GO" id="GO:0008408">
    <property type="term" value="F:3'-5' exonuclease activity"/>
    <property type="evidence" value="ECO:0007669"/>
    <property type="project" value="InterPro"/>
</dbReference>
<dbReference type="InterPro" id="IPR012337">
    <property type="entry name" value="RNaseH-like_sf"/>
</dbReference>
<dbReference type="InterPro" id="IPR002121">
    <property type="entry name" value="HRDC_dom"/>
</dbReference>
<dbReference type="PROSITE" id="PS50967">
    <property type="entry name" value="HRDC"/>
    <property type="match status" value="1"/>
</dbReference>
<dbReference type="InterPro" id="IPR051086">
    <property type="entry name" value="RNase_D-like"/>
</dbReference>
<dbReference type="InterPro" id="IPR006292">
    <property type="entry name" value="RNase_D"/>
</dbReference>
<evidence type="ECO:0000256" key="3">
    <source>
        <dbReference type="ARBA" id="ARBA00022722"/>
    </source>
</evidence>
<dbReference type="InterPro" id="IPR044876">
    <property type="entry name" value="HRDC_dom_sf"/>
</dbReference>
<dbReference type="HAMAP" id="MF_01899">
    <property type="entry name" value="RNase_D"/>
    <property type="match status" value="1"/>
</dbReference>
<dbReference type="InterPro" id="IPR002562">
    <property type="entry name" value="3'-5'_exonuclease_dom"/>
</dbReference>
<gene>
    <name evidence="7" type="ORF">MNBD_GAMMA13-1044</name>
</gene>
<accession>A0A3B0Z180</accession>
<dbReference type="SMART" id="SM00474">
    <property type="entry name" value="35EXOc"/>
    <property type="match status" value="1"/>
</dbReference>
<dbReference type="Gene3D" id="1.10.150.80">
    <property type="entry name" value="HRDC domain"/>
    <property type="match status" value="1"/>
</dbReference>
<dbReference type="Pfam" id="PF01612">
    <property type="entry name" value="DNA_pol_A_exo1"/>
    <property type="match status" value="1"/>
</dbReference>
<protein>
    <submittedName>
        <fullName evidence="7">Ribonuclease D</fullName>
        <ecNumber evidence="7">3.1.26.3</ecNumber>
    </submittedName>
</protein>
<dbReference type="EC" id="3.1.26.3" evidence="7"/>
<dbReference type="PANTHER" id="PTHR47649">
    <property type="entry name" value="RIBONUCLEASE D"/>
    <property type="match status" value="1"/>
</dbReference>
<sequence length="378" mass="42695">MEFIDTAEALTTFCDAIKESDWIALDTEFIREKTYYPRLCLIQIGVPDRAACIDPLALQSLDPVYELLMNPAITKVLHACSQDLEIFVHQKGEVPGPIFDTQLAAPLLGLAEQIGYGNAVRELLGVQLDKAQSRTDWSKRPLSSAQLEYAADDVIYLAKMYPLMCKRLDKLGRLDWLDAEFEPYGKLERYQPHPENAWRRIRGLEKLKPKALSVVQKLAAWREVRARDRDLPRNWIIKDEVIFDIARLAPGKTADLDTIRGLQPKTIERYGQLLIDMAQQARTEDPLPLPKRSRGVKASVQEDALTDILSAQLRLLSDAQGINSATVASRKDLLALVRGEESVLMKGWRKKLAGEELVALRDGRRSVSVEDSQVKIRV</sequence>
<reference evidence="7" key="1">
    <citation type="submission" date="2018-06" db="EMBL/GenBank/DDBJ databases">
        <authorList>
            <person name="Zhirakovskaya E."/>
        </authorList>
    </citation>
    <scope>NUCLEOTIDE SEQUENCE</scope>
</reference>
<dbReference type="GO" id="GO:0033890">
    <property type="term" value="F:ribonuclease D activity"/>
    <property type="evidence" value="ECO:0007669"/>
    <property type="project" value="InterPro"/>
</dbReference>
<dbReference type="NCBIfam" id="TIGR01388">
    <property type="entry name" value="rnd"/>
    <property type="match status" value="1"/>
</dbReference>
<dbReference type="EMBL" id="UOFK01000214">
    <property type="protein sequence ID" value="VAW80189.1"/>
    <property type="molecule type" value="Genomic_DNA"/>
</dbReference>
<dbReference type="SUPFAM" id="SSF53098">
    <property type="entry name" value="Ribonuclease H-like"/>
    <property type="match status" value="1"/>
</dbReference>
<dbReference type="SUPFAM" id="SSF47819">
    <property type="entry name" value="HRDC-like"/>
    <property type="match status" value="2"/>
</dbReference>
<proteinExistence type="inferred from homology"/>
<dbReference type="GO" id="GO:0003676">
    <property type="term" value="F:nucleic acid binding"/>
    <property type="evidence" value="ECO:0007669"/>
    <property type="project" value="InterPro"/>
</dbReference>
<keyword evidence="4 7" id="KW-0378">Hydrolase</keyword>
<dbReference type="PANTHER" id="PTHR47649:SF1">
    <property type="entry name" value="RIBONUCLEASE D"/>
    <property type="match status" value="1"/>
</dbReference>
<dbReference type="GO" id="GO:0000166">
    <property type="term" value="F:nucleotide binding"/>
    <property type="evidence" value="ECO:0007669"/>
    <property type="project" value="InterPro"/>
</dbReference>
<dbReference type="Gene3D" id="3.30.420.10">
    <property type="entry name" value="Ribonuclease H-like superfamily/Ribonuclease H"/>
    <property type="match status" value="1"/>
</dbReference>
<dbReference type="CDD" id="cd06142">
    <property type="entry name" value="RNaseD_exo"/>
    <property type="match status" value="1"/>
</dbReference>
<dbReference type="AlphaFoldDB" id="A0A3B0Z180"/>
<dbReference type="InterPro" id="IPR010997">
    <property type="entry name" value="HRDC-like_sf"/>
</dbReference>
<evidence type="ECO:0000259" key="6">
    <source>
        <dbReference type="PROSITE" id="PS50967"/>
    </source>
</evidence>
<organism evidence="7">
    <name type="scientific">hydrothermal vent metagenome</name>
    <dbReference type="NCBI Taxonomy" id="652676"/>
    <lineage>
        <taxon>unclassified sequences</taxon>
        <taxon>metagenomes</taxon>
        <taxon>ecological metagenomes</taxon>
    </lineage>
</organism>
<dbReference type="InterPro" id="IPR036397">
    <property type="entry name" value="RNaseH_sf"/>
</dbReference>
<evidence type="ECO:0000256" key="5">
    <source>
        <dbReference type="ARBA" id="ARBA00022839"/>
    </source>
</evidence>
<dbReference type="Pfam" id="PF00570">
    <property type="entry name" value="HRDC"/>
    <property type="match status" value="1"/>
</dbReference>
<evidence type="ECO:0000256" key="2">
    <source>
        <dbReference type="ARBA" id="ARBA00022694"/>
    </source>
</evidence>
<evidence type="ECO:0000256" key="4">
    <source>
        <dbReference type="ARBA" id="ARBA00022801"/>
    </source>
</evidence>
<dbReference type="GO" id="GO:0004525">
    <property type="term" value="F:ribonuclease III activity"/>
    <property type="evidence" value="ECO:0007669"/>
    <property type="project" value="UniProtKB-EC"/>
</dbReference>
<keyword evidence="5" id="KW-0269">Exonuclease</keyword>
<feature type="domain" description="HRDC" evidence="6">
    <location>
        <begin position="208"/>
        <end position="288"/>
    </location>
</feature>
<evidence type="ECO:0000313" key="7">
    <source>
        <dbReference type="EMBL" id="VAW80189.1"/>
    </source>
</evidence>
<keyword evidence="2" id="KW-0819">tRNA processing</keyword>
<dbReference type="GO" id="GO:0008033">
    <property type="term" value="P:tRNA processing"/>
    <property type="evidence" value="ECO:0007669"/>
    <property type="project" value="UniProtKB-KW"/>
</dbReference>
<dbReference type="SMART" id="SM00341">
    <property type="entry name" value="HRDC"/>
    <property type="match status" value="1"/>
</dbReference>
<name>A0A3B0Z180_9ZZZZ</name>
<evidence type="ECO:0000256" key="1">
    <source>
        <dbReference type="ARBA" id="ARBA00022490"/>
    </source>
</evidence>
<keyword evidence="1" id="KW-0963">Cytoplasm</keyword>